<evidence type="ECO:0000313" key="3">
    <source>
        <dbReference type="Proteomes" id="UP001500192"/>
    </source>
</evidence>
<gene>
    <name evidence="2" type="ORF">GCM10023214_47090</name>
</gene>
<reference evidence="3" key="1">
    <citation type="journal article" date="2019" name="Int. J. Syst. Evol. Microbiol.">
        <title>The Global Catalogue of Microorganisms (GCM) 10K type strain sequencing project: providing services to taxonomists for standard genome sequencing and annotation.</title>
        <authorList>
            <consortium name="The Broad Institute Genomics Platform"/>
            <consortium name="The Broad Institute Genome Sequencing Center for Infectious Disease"/>
            <person name="Wu L."/>
            <person name="Ma J."/>
        </authorList>
    </citation>
    <scope>NUCLEOTIDE SEQUENCE [LARGE SCALE GENOMIC DNA]</scope>
    <source>
        <strain evidence="3">JCM 18054</strain>
    </source>
</reference>
<feature type="compositionally biased region" description="Low complexity" evidence="1">
    <location>
        <begin position="128"/>
        <end position="138"/>
    </location>
</feature>
<dbReference type="Gene3D" id="3.40.50.720">
    <property type="entry name" value="NAD(P)-binding Rossmann-like Domain"/>
    <property type="match status" value="1"/>
</dbReference>
<evidence type="ECO:0000313" key="2">
    <source>
        <dbReference type="EMBL" id="GAA5169682.1"/>
    </source>
</evidence>
<dbReference type="EMBL" id="BAABIB010000088">
    <property type="protein sequence ID" value="GAA5169682.1"/>
    <property type="molecule type" value="Genomic_DNA"/>
</dbReference>
<proteinExistence type="predicted"/>
<accession>A0ABP9QZG1</accession>
<evidence type="ECO:0000256" key="1">
    <source>
        <dbReference type="SAM" id="MobiDB-lite"/>
    </source>
</evidence>
<dbReference type="InterPro" id="IPR036291">
    <property type="entry name" value="NAD(P)-bd_dom_sf"/>
</dbReference>
<organism evidence="2 3">
    <name type="scientific">Amycolatopsis dongchuanensis</name>
    <dbReference type="NCBI Taxonomy" id="1070866"/>
    <lineage>
        <taxon>Bacteria</taxon>
        <taxon>Bacillati</taxon>
        <taxon>Actinomycetota</taxon>
        <taxon>Actinomycetes</taxon>
        <taxon>Pseudonocardiales</taxon>
        <taxon>Pseudonocardiaceae</taxon>
        <taxon>Amycolatopsis</taxon>
    </lineage>
</organism>
<dbReference type="SUPFAM" id="SSF51735">
    <property type="entry name" value="NAD(P)-binding Rossmann-fold domains"/>
    <property type="match status" value="1"/>
</dbReference>
<dbReference type="Proteomes" id="UP001500192">
    <property type="component" value="Unassembled WGS sequence"/>
</dbReference>
<keyword evidence="3" id="KW-1185">Reference proteome</keyword>
<feature type="region of interest" description="Disordered" evidence="1">
    <location>
        <begin position="97"/>
        <end position="146"/>
    </location>
</feature>
<comment type="caution">
    <text evidence="2">The sequence shown here is derived from an EMBL/GenBank/DDBJ whole genome shotgun (WGS) entry which is preliminary data.</text>
</comment>
<protein>
    <recommendedName>
        <fullName evidence="4">Short chain dehydrogenase</fullName>
    </recommendedName>
</protein>
<evidence type="ECO:0008006" key="4">
    <source>
        <dbReference type="Google" id="ProtNLM"/>
    </source>
</evidence>
<sequence length="146" mass="14495">MGGQAVAVPADVTDPVAMRALADAAERECGRIDIWVNGTGVAAWGEVERITEEFGRVLPVVRPRPVVGGRRGGGRSWVAAVGSGAAASRGGVGEVRLRPVVGGRRDGGTVGAAGDGAPPPPVGGASGSGAPPLGAARGCSRRRLGW</sequence>
<name>A0ABP9QZG1_9PSEU</name>